<keyword evidence="3 6" id="KW-0479">Metal-binding</keyword>
<dbReference type="AlphaFoldDB" id="A0A317CNN0"/>
<feature type="domain" description="Cytochrome c" evidence="9">
    <location>
        <begin position="75"/>
        <end position="155"/>
    </location>
</feature>
<reference evidence="10 11" key="1">
    <citation type="submission" date="2018-05" db="EMBL/GenBank/DDBJ databases">
        <title>Leucothrix arctica sp. nov., isolated from Arctic seawater.</title>
        <authorList>
            <person name="Choi A."/>
            <person name="Baek K."/>
        </authorList>
    </citation>
    <scope>NUCLEOTIDE SEQUENCE [LARGE SCALE GENOMIC DNA]</scope>
    <source>
        <strain evidence="10 11">JCM 18388</strain>
    </source>
</reference>
<keyword evidence="2 6" id="KW-0349">Heme</keyword>
<keyword evidence="4" id="KW-0249">Electron transport</keyword>
<protein>
    <submittedName>
        <fullName evidence="10">Cytochrome c5 family protein</fullName>
    </submittedName>
</protein>
<name>A0A317CNN0_9GAMM</name>
<keyword evidence="5 6" id="KW-0408">Iron</keyword>
<dbReference type="PRINTS" id="PR00607">
    <property type="entry name" value="CYTCHROMECIE"/>
</dbReference>
<proteinExistence type="predicted"/>
<keyword evidence="8" id="KW-1133">Transmembrane helix</keyword>
<dbReference type="InterPro" id="IPR036909">
    <property type="entry name" value="Cyt_c-like_dom_sf"/>
</dbReference>
<feature type="transmembrane region" description="Helical" evidence="8">
    <location>
        <begin position="12"/>
        <end position="31"/>
    </location>
</feature>
<keyword evidence="8" id="KW-0812">Transmembrane</keyword>
<dbReference type="Pfam" id="PF13442">
    <property type="entry name" value="Cytochrome_CBB3"/>
    <property type="match status" value="2"/>
</dbReference>
<evidence type="ECO:0000256" key="8">
    <source>
        <dbReference type="SAM" id="Phobius"/>
    </source>
</evidence>
<evidence type="ECO:0000313" key="11">
    <source>
        <dbReference type="Proteomes" id="UP000245539"/>
    </source>
</evidence>
<organism evidence="10 11">
    <name type="scientific">Leucothrix pacifica</name>
    <dbReference type="NCBI Taxonomy" id="1247513"/>
    <lineage>
        <taxon>Bacteria</taxon>
        <taxon>Pseudomonadati</taxon>
        <taxon>Pseudomonadota</taxon>
        <taxon>Gammaproteobacteria</taxon>
        <taxon>Thiotrichales</taxon>
        <taxon>Thiotrichaceae</taxon>
        <taxon>Leucothrix</taxon>
    </lineage>
</organism>
<dbReference type="SUPFAM" id="SSF46626">
    <property type="entry name" value="Cytochrome c"/>
    <property type="match status" value="2"/>
</dbReference>
<dbReference type="GO" id="GO:0020037">
    <property type="term" value="F:heme binding"/>
    <property type="evidence" value="ECO:0007669"/>
    <property type="project" value="InterPro"/>
</dbReference>
<dbReference type="InterPro" id="IPR002323">
    <property type="entry name" value="Cyt_CIE"/>
</dbReference>
<keyword evidence="11" id="KW-1185">Reference proteome</keyword>
<evidence type="ECO:0000256" key="7">
    <source>
        <dbReference type="SAM" id="MobiDB-lite"/>
    </source>
</evidence>
<feature type="region of interest" description="Disordered" evidence="7">
    <location>
        <begin position="160"/>
        <end position="186"/>
    </location>
</feature>
<comment type="caution">
    <text evidence="10">The sequence shown here is derived from an EMBL/GenBank/DDBJ whole genome shotgun (WGS) entry which is preliminary data.</text>
</comment>
<accession>A0A317CNN0</accession>
<sequence length="275" mass="28214">MEQHPQKQDSTSLILMIAGGAVLALAVIALLSNLGSTVAKNSVDDQAKKDYQQKAMTAVLQPVGNVAAVDKSLAPVERSGEQVYNAVCGACHATGLLNSPKTGSEADWSVRASLGLDGLVTSAINGKGAMPARGGNPSITDKEIRSAIVFMTADTGIDWDAPADGNSAAQDAEPAETDKTETTAASDKAPAVMVNNVAGINTYAKNCYVCHDSGAAGSPKLGDTTAWSERLAKGQDALYDSAINGVNAMPARGGNSALSDEDIQAAVDYMISTVK</sequence>
<dbReference type="Gene3D" id="1.10.760.10">
    <property type="entry name" value="Cytochrome c-like domain"/>
    <property type="match status" value="2"/>
</dbReference>
<evidence type="ECO:0000256" key="4">
    <source>
        <dbReference type="ARBA" id="ARBA00022982"/>
    </source>
</evidence>
<dbReference type="PANTHER" id="PTHR40942:SF4">
    <property type="entry name" value="CYTOCHROME C5"/>
    <property type="match status" value="1"/>
</dbReference>
<evidence type="ECO:0000313" key="10">
    <source>
        <dbReference type="EMBL" id="PWQ99811.1"/>
    </source>
</evidence>
<keyword evidence="1" id="KW-0813">Transport</keyword>
<dbReference type="PROSITE" id="PS51007">
    <property type="entry name" value="CYTC"/>
    <property type="match status" value="2"/>
</dbReference>
<evidence type="ECO:0000259" key="9">
    <source>
        <dbReference type="PROSITE" id="PS51007"/>
    </source>
</evidence>
<dbReference type="RefSeq" id="WP_109836544.1">
    <property type="nucleotide sequence ID" value="NZ_QGKM01000008.1"/>
</dbReference>
<dbReference type="OrthoDB" id="9814708at2"/>
<evidence type="ECO:0000256" key="1">
    <source>
        <dbReference type="ARBA" id="ARBA00022448"/>
    </source>
</evidence>
<dbReference type="Proteomes" id="UP000245539">
    <property type="component" value="Unassembled WGS sequence"/>
</dbReference>
<evidence type="ECO:0000256" key="6">
    <source>
        <dbReference type="PROSITE-ProRule" id="PRU00433"/>
    </source>
</evidence>
<evidence type="ECO:0000256" key="3">
    <source>
        <dbReference type="ARBA" id="ARBA00022723"/>
    </source>
</evidence>
<evidence type="ECO:0000256" key="5">
    <source>
        <dbReference type="ARBA" id="ARBA00023004"/>
    </source>
</evidence>
<feature type="domain" description="Cytochrome c" evidence="9">
    <location>
        <begin position="194"/>
        <end position="274"/>
    </location>
</feature>
<dbReference type="EMBL" id="QGKM01000008">
    <property type="protein sequence ID" value="PWQ99811.1"/>
    <property type="molecule type" value="Genomic_DNA"/>
</dbReference>
<gene>
    <name evidence="10" type="ORF">DKW60_04875</name>
</gene>
<keyword evidence="8" id="KW-0472">Membrane</keyword>
<evidence type="ECO:0000256" key="2">
    <source>
        <dbReference type="ARBA" id="ARBA00022617"/>
    </source>
</evidence>
<dbReference type="GO" id="GO:0005506">
    <property type="term" value="F:iron ion binding"/>
    <property type="evidence" value="ECO:0007669"/>
    <property type="project" value="InterPro"/>
</dbReference>
<dbReference type="GO" id="GO:0009055">
    <property type="term" value="F:electron transfer activity"/>
    <property type="evidence" value="ECO:0007669"/>
    <property type="project" value="InterPro"/>
</dbReference>
<dbReference type="InterPro" id="IPR009056">
    <property type="entry name" value="Cyt_c-like_dom"/>
</dbReference>
<dbReference type="PANTHER" id="PTHR40942">
    <property type="match status" value="1"/>
</dbReference>